<dbReference type="PIRSF" id="PIRSF016302">
    <property type="entry name" value="Man_a_manosd"/>
    <property type="match status" value="1"/>
</dbReference>
<dbReference type="GO" id="GO:0008496">
    <property type="term" value="F:mannan endo-1,6-alpha-mannosidase activity"/>
    <property type="evidence" value="ECO:0007669"/>
    <property type="project" value="UniProtKB-UniRule"/>
</dbReference>
<dbReference type="SUPFAM" id="SSF48208">
    <property type="entry name" value="Six-hairpin glycosidases"/>
    <property type="match status" value="1"/>
</dbReference>
<evidence type="ECO:0000256" key="13">
    <source>
        <dbReference type="SAM" id="SignalP"/>
    </source>
</evidence>
<dbReference type="InterPro" id="IPR014480">
    <property type="entry name" value="Mannan-1_6-alpha_mannosidase"/>
</dbReference>
<proteinExistence type="inferred from homology"/>
<gene>
    <name evidence="14" type="ORF">BT63DRAFT_245618</name>
</gene>
<evidence type="ECO:0000256" key="1">
    <source>
        <dbReference type="ARBA" id="ARBA00001452"/>
    </source>
</evidence>
<keyword evidence="15" id="KW-1185">Reference proteome</keyword>
<dbReference type="PANTHER" id="PTHR12145:SF36">
    <property type="entry name" value="MANNAN ENDO-1,6-ALPHA-MANNOSIDASE DCW1"/>
    <property type="match status" value="1"/>
</dbReference>
<evidence type="ECO:0000256" key="5">
    <source>
        <dbReference type="ARBA" id="ARBA00022729"/>
    </source>
</evidence>
<keyword evidence="12" id="KW-1133">Transmembrane helix</keyword>
<evidence type="ECO:0000313" key="14">
    <source>
        <dbReference type="EMBL" id="KAF2668905.1"/>
    </source>
</evidence>
<dbReference type="InterPro" id="IPR005198">
    <property type="entry name" value="Glyco_hydro_76"/>
</dbReference>
<keyword evidence="7 12" id="KW-0472">Membrane</keyword>
<evidence type="ECO:0000256" key="10">
    <source>
        <dbReference type="PIRNR" id="PIRNR016302"/>
    </source>
</evidence>
<evidence type="ECO:0000256" key="11">
    <source>
        <dbReference type="SAM" id="MobiDB-lite"/>
    </source>
</evidence>
<organism evidence="14 15">
    <name type="scientific">Microthyrium microscopicum</name>
    <dbReference type="NCBI Taxonomy" id="703497"/>
    <lineage>
        <taxon>Eukaryota</taxon>
        <taxon>Fungi</taxon>
        <taxon>Dikarya</taxon>
        <taxon>Ascomycota</taxon>
        <taxon>Pezizomycotina</taxon>
        <taxon>Dothideomycetes</taxon>
        <taxon>Dothideomycetes incertae sedis</taxon>
        <taxon>Microthyriales</taxon>
        <taxon>Microthyriaceae</taxon>
        <taxon>Microthyrium</taxon>
    </lineage>
</organism>
<feature type="compositionally biased region" description="Polar residues" evidence="11">
    <location>
        <begin position="393"/>
        <end position="410"/>
    </location>
</feature>
<dbReference type="GO" id="GO:0009272">
    <property type="term" value="P:fungal-type cell wall biogenesis"/>
    <property type="evidence" value="ECO:0007669"/>
    <property type="project" value="TreeGrafter"/>
</dbReference>
<dbReference type="GO" id="GO:0016052">
    <property type="term" value="P:carbohydrate catabolic process"/>
    <property type="evidence" value="ECO:0007669"/>
    <property type="project" value="InterPro"/>
</dbReference>
<dbReference type="FunFam" id="1.50.10.20:FF:000006">
    <property type="entry name" value="Mannan endo-1,6-alpha-mannosidase"/>
    <property type="match status" value="1"/>
</dbReference>
<protein>
    <recommendedName>
        <fullName evidence="4 10">Mannan endo-1,6-alpha-mannosidase</fullName>
        <ecNumber evidence="4 10">3.2.1.101</ecNumber>
    </recommendedName>
</protein>
<dbReference type="GO" id="GO:0012505">
    <property type="term" value="C:endomembrane system"/>
    <property type="evidence" value="ECO:0007669"/>
    <property type="project" value="UniProtKB-SubCell"/>
</dbReference>
<name>A0A6A6U9F5_9PEZI</name>
<comment type="catalytic activity">
    <reaction evidence="1 10">
        <text>Random hydrolysis of (1-&gt;6)-alpha-D-mannosidic linkages in unbranched (1-&gt;6)-mannans.</text>
        <dbReference type="EC" id="3.2.1.101"/>
    </reaction>
</comment>
<dbReference type="EMBL" id="MU004235">
    <property type="protein sequence ID" value="KAF2668905.1"/>
    <property type="molecule type" value="Genomic_DNA"/>
</dbReference>
<evidence type="ECO:0000256" key="9">
    <source>
        <dbReference type="ARBA" id="ARBA00023295"/>
    </source>
</evidence>
<accession>A0A6A6U9F5</accession>
<dbReference type="Proteomes" id="UP000799302">
    <property type="component" value="Unassembled WGS sequence"/>
</dbReference>
<comment type="subcellular location">
    <subcellularLocation>
        <location evidence="2">Endomembrane system</location>
    </subcellularLocation>
</comment>
<evidence type="ECO:0000256" key="12">
    <source>
        <dbReference type="SAM" id="Phobius"/>
    </source>
</evidence>
<keyword evidence="6 10" id="KW-0378">Hydrolase</keyword>
<feature type="region of interest" description="Disordered" evidence="11">
    <location>
        <begin position="388"/>
        <end position="410"/>
    </location>
</feature>
<dbReference type="InterPro" id="IPR008928">
    <property type="entry name" value="6-hairpin_glycosidase_sf"/>
</dbReference>
<feature type="transmembrane region" description="Helical" evidence="12">
    <location>
        <begin position="425"/>
        <end position="445"/>
    </location>
</feature>
<evidence type="ECO:0000256" key="3">
    <source>
        <dbReference type="ARBA" id="ARBA00009699"/>
    </source>
</evidence>
<evidence type="ECO:0000313" key="15">
    <source>
        <dbReference type="Proteomes" id="UP000799302"/>
    </source>
</evidence>
<dbReference type="Pfam" id="PF03663">
    <property type="entry name" value="Glyco_hydro_76"/>
    <property type="match status" value="1"/>
</dbReference>
<evidence type="ECO:0000256" key="7">
    <source>
        <dbReference type="ARBA" id="ARBA00023136"/>
    </source>
</evidence>
<dbReference type="EC" id="3.2.1.101" evidence="4 10"/>
<evidence type="ECO:0000256" key="4">
    <source>
        <dbReference type="ARBA" id="ARBA00012350"/>
    </source>
</evidence>
<keyword evidence="9 10" id="KW-0326">Glycosidase</keyword>
<evidence type="ECO:0000256" key="2">
    <source>
        <dbReference type="ARBA" id="ARBA00004308"/>
    </source>
</evidence>
<comment type="similarity">
    <text evidence="3 10">Belongs to the glycosyl hydrolase 76 family.</text>
</comment>
<sequence length="448" mass="48178">MRFSSLAYAACSGLLATTVEAAITLDTSSTDSIKAAASSVAKDMMTFYSGDKPGGTPGLLPGPYFWWEAGAMFGSLIDYWYYTGDTTYNDLVTTALQFQVGPSADYMPPNQTKDEGNDDQGFWGMAVLSAAEAKFPDPPSGQPGWLALGQAVFNTQAPRWDTTTCNGGLRWQIFQFNNGYNYKNAISNGCFFNMAARLGRYTGNQTYLDWADKTWNWVEAIGLASPDYHFYDGTDDTINCTQVNHIEWTYNTGVYLYGAAMMWNATQDAKWQTRITTILKTASIFFVNGVMKEVACEDAGNCDTDQVSFKAHLSRWMAATTKVAPFTAATILPLLTSSATQAVKTCTAGASQSMCGEKWTTGTYDGNGGVGEQMSVLQVIQANLITGAPPPVTANTGGTSKSDPSAGGSQAKTVSLNAITTSDRAGAGILTTVILIAMLSGSWWMSRK</sequence>
<keyword evidence="5 13" id="KW-0732">Signal</keyword>
<dbReference type="PANTHER" id="PTHR12145">
    <property type="entry name" value="MANNAN ENDO-1,6-ALPHA-MANNOSIDASE DCW1"/>
    <property type="match status" value="1"/>
</dbReference>
<dbReference type="AlphaFoldDB" id="A0A6A6U9F5"/>
<dbReference type="Gene3D" id="1.50.10.20">
    <property type="match status" value="1"/>
</dbReference>
<evidence type="ECO:0000256" key="6">
    <source>
        <dbReference type="ARBA" id="ARBA00022801"/>
    </source>
</evidence>
<keyword evidence="8" id="KW-0325">Glycoprotein</keyword>
<feature type="chain" id="PRO_5025370447" description="Mannan endo-1,6-alpha-mannosidase" evidence="13">
    <location>
        <begin position="22"/>
        <end position="448"/>
    </location>
</feature>
<keyword evidence="12" id="KW-0812">Transmembrane</keyword>
<evidence type="ECO:0000256" key="8">
    <source>
        <dbReference type="ARBA" id="ARBA00023180"/>
    </source>
</evidence>
<dbReference type="OrthoDB" id="4187847at2759"/>
<feature type="signal peptide" evidence="13">
    <location>
        <begin position="1"/>
        <end position="21"/>
    </location>
</feature>
<reference evidence="14" key="1">
    <citation type="journal article" date="2020" name="Stud. Mycol.">
        <title>101 Dothideomycetes genomes: a test case for predicting lifestyles and emergence of pathogens.</title>
        <authorList>
            <person name="Haridas S."/>
            <person name="Albert R."/>
            <person name="Binder M."/>
            <person name="Bloem J."/>
            <person name="Labutti K."/>
            <person name="Salamov A."/>
            <person name="Andreopoulos B."/>
            <person name="Baker S."/>
            <person name="Barry K."/>
            <person name="Bills G."/>
            <person name="Bluhm B."/>
            <person name="Cannon C."/>
            <person name="Castanera R."/>
            <person name="Culley D."/>
            <person name="Daum C."/>
            <person name="Ezra D."/>
            <person name="Gonzalez J."/>
            <person name="Henrissat B."/>
            <person name="Kuo A."/>
            <person name="Liang C."/>
            <person name="Lipzen A."/>
            <person name="Lutzoni F."/>
            <person name="Magnuson J."/>
            <person name="Mondo S."/>
            <person name="Nolan M."/>
            <person name="Ohm R."/>
            <person name="Pangilinan J."/>
            <person name="Park H.-J."/>
            <person name="Ramirez L."/>
            <person name="Alfaro M."/>
            <person name="Sun H."/>
            <person name="Tritt A."/>
            <person name="Yoshinaga Y."/>
            <person name="Zwiers L.-H."/>
            <person name="Turgeon B."/>
            <person name="Goodwin S."/>
            <person name="Spatafora J."/>
            <person name="Crous P."/>
            <person name="Grigoriev I."/>
        </authorList>
    </citation>
    <scope>NUCLEOTIDE SEQUENCE</scope>
    <source>
        <strain evidence="14">CBS 115976</strain>
    </source>
</reference>